<evidence type="ECO:0000259" key="5">
    <source>
        <dbReference type="PROSITE" id="PS50893"/>
    </source>
</evidence>
<dbReference type="Proteomes" id="UP000199411">
    <property type="component" value="Unassembled WGS sequence"/>
</dbReference>
<evidence type="ECO:0000256" key="1">
    <source>
        <dbReference type="ARBA" id="ARBA00022448"/>
    </source>
</evidence>
<dbReference type="InterPro" id="IPR017871">
    <property type="entry name" value="ABC_transporter-like_CS"/>
</dbReference>
<reference evidence="7" key="1">
    <citation type="submission" date="2016-10" db="EMBL/GenBank/DDBJ databases">
        <authorList>
            <person name="Varghese N."/>
            <person name="Submissions S."/>
        </authorList>
    </citation>
    <scope>NUCLEOTIDE SEQUENCE [LARGE SCALE GENOMIC DNA]</scope>
    <source>
        <strain evidence="7">DSM 8415</strain>
    </source>
</reference>
<evidence type="ECO:0000313" key="7">
    <source>
        <dbReference type="Proteomes" id="UP000199411"/>
    </source>
</evidence>
<dbReference type="CDD" id="cd03260">
    <property type="entry name" value="ABC_PstB_phosphate_transporter"/>
    <property type="match status" value="1"/>
</dbReference>
<proteinExistence type="predicted"/>
<gene>
    <name evidence="6" type="ORF">SAMN05660835_01424</name>
</gene>
<dbReference type="PROSITE" id="PS50893">
    <property type="entry name" value="ABC_TRANSPORTER_2"/>
    <property type="match status" value="1"/>
</dbReference>
<dbReference type="GO" id="GO:0005315">
    <property type="term" value="F:phosphate transmembrane transporter activity"/>
    <property type="evidence" value="ECO:0007669"/>
    <property type="project" value="InterPro"/>
</dbReference>
<dbReference type="AlphaFoldDB" id="A0A1G6PUE8"/>
<evidence type="ECO:0000313" key="6">
    <source>
        <dbReference type="EMBL" id="SDC83017.1"/>
    </source>
</evidence>
<dbReference type="PANTHER" id="PTHR43423">
    <property type="entry name" value="ABC TRANSPORTER I FAMILY MEMBER 17"/>
    <property type="match status" value="1"/>
</dbReference>
<dbReference type="NCBIfam" id="TIGR00972">
    <property type="entry name" value="3a0107s01c2"/>
    <property type="match status" value="1"/>
</dbReference>
<dbReference type="EMBL" id="FMYU01000010">
    <property type="protein sequence ID" value="SDC83017.1"/>
    <property type="molecule type" value="Genomic_DNA"/>
</dbReference>
<dbReference type="Pfam" id="PF00005">
    <property type="entry name" value="ABC_tran"/>
    <property type="match status" value="1"/>
</dbReference>
<evidence type="ECO:0000256" key="2">
    <source>
        <dbReference type="ARBA" id="ARBA00022592"/>
    </source>
</evidence>
<protein>
    <submittedName>
        <fullName evidence="6">Phosphate ABC transporter ATP-binding protein, PhoT family (TC 3.A.1.7.1)</fullName>
    </submittedName>
</protein>
<dbReference type="InterPro" id="IPR003593">
    <property type="entry name" value="AAA+_ATPase"/>
</dbReference>
<dbReference type="InterPro" id="IPR027417">
    <property type="entry name" value="P-loop_NTPase"/>
</dbReference>
<organism evidence="6 7">
    <name type="scientific">Desulfurella multipotens</name>
    <dbReference type="NCBI Taxonomy" id="79269"/>
    <lineage>
        <taxon>Bacteria</taxon>
        <taxon>Pseudomonadati</taxon>
        <taxon>Campylobacterota</taxon>
        <taxon>Desulfurellia</taxon>
        <taxon>Desulfurellales</taxon>
        <taxon>Desulfurellaceae</taxon>
        <taxon>Desulfurella</taxon>
    </lineage>
</organism>
<sequence>MKYICKIDGKQKIDVRNFNFYYGNKIALKDLNFCVKENTILALIGPSGSGKTTLARCFNRMHDLYANNRYEGEIFIDDTNILDPKIDLIELRDRVGMVFQKPTAFPMSIFENIAFGLKLKGIKNKTELKDRVEKALKDAALWDEVKDRLDKLATNLSGGQQQRLCIARAIAVDPEVLVFDESTASLDPISTSKIEDLMVELSKKLTIIAVTHNLQQAARVSEYTLFLMDGEVIEYDKTNIMFTNPKDKKTQDYIMGRFG</sequence>
<dbReference type="SUPFAM" id="SSF52540">
    <property type="entry name" value="P-loop containing nucleoside triphosphate hydrolases"/>
    <property type="match status" value="1"/>
</dbReference>
<keyword evidence="7" id="KW-1185">Reference proteome</keyword>
<evidence type="ECO:0000256" key="4">
    <source>
        <dbReference type="ARBA" id="ARBA00022840"/>
    </source>
</evidence>
<keyword evidence="3" id="KW-0547">Nucleotide-binding</keyword>
<dbReference type="PANTHER" id="PTHR43423:SF1">
    <property type="entry name" value="ABC TRANSPORTER I FAMILY MEMBER 17"/>
    <property type="match status" value="1"/>
</dbReference>
<dbReference type="RefSeq" id="WP_092129219.1">
    <property type="nucleotide sequence ID" value="NZ_FMYU01000010.1"/>
</dbReference>
<dbReference type="InterPro" id="IPR003439">
    <property type="entry name" value="ABC_transporter-like_ATP-bd"/>
</dbReference>
<dbReference type="GO" id="GO:0016887">
    <property type="term" value="F:ATP hydrolysis activity"/>
    <property type="evidence" value="ECO:0007669"/>
    <property type="project" value="InterPro"/>
</dbReference>
<keyword evidence="1" id="KW-0813">Transport</keyword>
<name>A0A1G6PUE8_9BACT</name>
<evidence type="ECO:0000256" key="3">
    <source>
        <dbReference type="ARBA" id="ARBA00022741"/>
    </source>
</evidence>
<dbReference type="GO" id="GO:0016020">
    <property type="term" value="C:membrane"/>
    <property type="evidence" value="ECO:0007669"/>
    <property type="project" value="InterPro"/>
</dbReference>
<dbReference type="InterPro" id="IPR005670">
    <property type="entry name" value="PstB-like"/>
</dbReference>
<dbReference type="OrthoDB" id="5448699at2"/>
<accession>A0A1G6PUE8</accession>
<dbReference type="Gene3D" id="3.40.50.300">
    <property type="entry name" value="P-loop containing nucleotide triphosphate hydrolases"/>
    <property type="match status" value="1"/>
</dbReference>
<keyword evidence="2" id="KW-0592">Phosphate transport</keyword>
<dbReference type="GO" id="GO:0035435">
    <property type="term" value="P:phosphate ion transmembrane transport"/>
    <property type="evidence" value="ECO:0007669"/>
    <property type="project" value="InterPro"/>
</dbReference>
<dbReference type="GO" id="GO:0005524">
    <property type="term" value="F:ATP binding"/>
    <property type="evidence" value="ECO:0007669"/>
    <property type="project" value="UniProtKB-KW"/>
</dbReference>
<dbReference type="PROSITE" id="PS00211">
    <property type="entry name" value="ABC_TRANSPORTER_1"/>
    <property type="match status" value="1"/>
</dbReference>
<keyword evidence="4 6" id="KW-0067">ATP-binding</keyword>
<feature type="domain" description="ABC transporter" evidence="5">
    <location>
        <begin position="13"/>
        <end position="254"/>
    </location>
</feature>
<dbReference type="SMART" id="SM00382">
    <property type="entry name" value="AAA"/>
    <property type="match status" value="1"/>
</dbReference>